<dbReference type="Gene3D" id="1.50.10.10">
    <property type="match status" value="1"/>
</dbReference>
<gene>
    <name evidence="3" type="ORF">GR170_05050</name>
</gene>
<comment type="similarity">
    <text evidence="1">Belongs to the N-acylglucosamine 2-epimerase family.</text>
</comment>
<evidence type="ECO:0000256" key="1">
    <source>
        <dbReference type="ARBA" id="ARBA00008558"/>
    </source>
</evidence>
<keyword evidence="4" id="KW-1185">Reference proteome</keyword>
<dbReference type="InterPro" id="IPR008928">
    <property type="entry name" value="6-hairpin_glycosidase_sf"/>
</dbReference>
<dbReference type="Pfam" id="PF07221">
    <property type="entry name" value="GlcNAc_2-epim"/>
    <property type="match status" value="1"/>
</dbReference>
<dbReference type="PANTHER" id="PTHR15108">
    <property type="entry name" value="N-ACYLGLUCOSAMINE-2-EPIMERASE"/>
    <property type="match status" value="1"/>
</dbReference>
<protein>
    <submittedName>
        <fullName evidence="3">AGE family epimerase/isomerase</fullName>
    </submittedName>
</protein>
<reference evidence="3 4" key="1">
    <citation type="submission" date="2019-12" db="EMBL/GenBank/DDBJ databases">
        <authorList>
            <person name="Li M."/>
        </authorList>
    </citation>
    <scope>NUCLEOTIDE SEQUENCE [LARGE SCALE GENOMIC DNA]</scope>
    <source>
        <strain evidence="3 4">GBMRC 2024</strain>
    </source>
</reference>
<dbReference type="RefSeq" id="WP_160892237.1">
    <property type="nucleotide sequence ID" value="NZ_WUMU01000003.1"/>
</dbReference>
<comment type="caution">
    <text evidence="3">The sequence shown here is derived from an EMBL/GenBank/DDBJ whole genome shotgun (WGS) entry which is preliminary data.</text>
</comment>
<dbReference type="EMBL" id="WUMU01000003">
    <property type="protein sequence ID" value="MXN17192.1"/>
    <property type="molecule type" value="Genomic_DNA"/>
</dbReference>
<keyword evidence="2 3" id="KW-0413">Isomerase</keyword>
<dbReference type="AlphaFoldDB" id="A0A6L7G0H4"/>
<evidence type="ECO:0000313" key="4">
    <source>
        <dbReference type="Proteomes" id="UP000477911"/>
    </source>
</evidence>
<evidence type="ECO:0000256" key="2">
    <source>
        <dbReference type="ARBA" id="ARBA00023235"/>
    </source>
</evidence>
<dbReference type="InterPro" id="IPR010819">
    <property type="entry name" value="AGE/CE"/>
</dbReference>
<dbReference type="SUPFAM" id="SSF48208">
    <property type="entry name" value="Six-hairpin glycosidases"/>
    <property type="match status" value="1"/>
</dbReference>
<organism evidence="3 4">
    <name type="scientific">Pseudooceanicola albus</name>
    <dbReference type="NCBI Taxonomy" id="2692189"/>
    <lineage>
        <taxon>Bacteria</taxon>
        <taxon>Pseudomonadati</taxon>
        <taxon>Pseudomonadota</taxon>
        <taxon>Alphaproteobacteria</taxon>
        <taxon>Rhodobacterales</taxon>
        <taxon>Paracoccaceae</taxon>
        <taxon>Pseudooceanicola</taxon>
    </lineage>
</organism>
<proteinExistence type="inferred from homology"/>
<dbReference type="GO" id="GO:0005975">
    <property type="term" value="P:carbohydrate metabolic process"/>
    <property type="evidence" value="ECO:0007669"/>
    <property type="project" value="InterPro"/>
</dbReference>
<evidence type="ECO:0000313" key="3">
    <source>
        <dbReference type="EMBL" id="MXN17192.1"/>
    </source>
</evidence>
<sequence length="399" mass="43266">MTVPPRYTAAWAHAQALSLLAFHDGTALPAGGFAAPGLDGTPQLKGPRGRGPARPLHETCRMVHAYAIGQAMGHPGAAAQVAHGMKTLFENHHDPRHGGFWWSFDDAGPLDTTKQAYGHAFVLLAAASAQGAGHPQAGALRDLARAAIRDRFWEESPGAVRDSASEDWQDCPAYRGQNANMHLTEALLASHAAWGDPEDLHRALGIAELIINRHARACGWVVAEHFDSAWQIDRDYDGDAMFRPSGTTPGHALEWSRLLLELHAALPAPPAWLTEAAEALFTRAMAEAWRPEGGLAYTLDWSGAVSRDWRFWWPCAEAIAAAATLFRHTGDSGYDAWHQRLLEHADRVLIDHARGGWFHQVDSAGRPLETLFPGKPDIYHALTALTVSASGFTPGKAGE</sequence>
<dbReference type="InterPro" id="IPR012341">
    <property type="entry name" value="6hp_glycosidase-like_sf"/>
</dbReference>
<dbReference type="GO" id="GO:0016853">
    <property type="term" value="F:isomerase activity"/>
    <property type="evidence" value="ECO:0007669"/>
    <property type="project" value="UniProtKB-KW"/>
</dbReference>
<accession>A0A6L7G0H4</accession>
<dbReference type="Proteomes" id="UP000477911">
    <property type="component" value="Unassembled WGS sequence"/>
</dbReference>
<name>A0A6L7G0H4_9RHOB</name>